<dbReference type="InterPro" id="IPR006439">
    <property type="entry name" value="HAD-SF_hydro_IA"/>
</dbReference>
<reference evidence="1 2" key="1">
    <citation type="submission" date="2020-08" db="EMBL/GenBank/DDBJ databases">
        <title>Sequencing the genomes of 1000 actinobacteria strains.</title>
        <authorList>
            <person name="Klenk H.-P."/>
        </authorList>
    </citation>
    <scope>NUCLEOTIDE SEQUENCE [LARGE SCALE GENOMIC DNA]</scope>
    <source>
        <strain evidence="1 2">DSM 23040</strain>
    </source>
</reference>
<dbReference type="EMBL" id="JACHWP010000003">
    <property type="protein sequence ID" value="MBB3023259.1"/>
    <property type="molecule type" value="Genomic_DNA"/>
</dbReference>
<dbReference type="PANTHER" id="PTHR18901">
    <property type="entry name" value="2-DEOXYGLUCOSE-6-PHOSPHATE PHOSPHATASE 2"/>
    <property type="match status" value="1"/>
</dbReference>
<dbReference type="Gene3D" id="3.40.50.1000">
    <property type="entry name" value="HAD superfamily/HAD-like"/>
    <property type="match status" value="1"/>
</dbReference>
<dbReference type="NCBIfam" id="TIGR01509">
    <property type="entry name" value="HAD-SF-IA-v3"/>
    <property type="match status" value="1"/>
</dbReference>
<dbReference type="SFLD" id="SFLDG01129">
    <property type="entry name" value="C1.5:_HAD__Beta-PGM__Phosphata"/>
    <property type="match status" value="1"/>
</dbReference>
<dbReference type="SFLD" id="SFLDS00003">
    <property type="entry name" value="Haloacid_Dehalogenase"/>
    <property type="match status" value="1"/>
</dbReference>
<dbReference type="InterPro" id="IPR041492">
    <property type="entry name" value="HAD_2"/>
</dbReference>
<dbReference type="PANTHER" id="PTHR18901:SF38">
    <property type="entry name" value="PSEUDOURIDINE-5'-PHOSPHATASE"/>
    <property type="match status" value="1"/>
</dbReference>
<dbReference type="SFLD" id="SFLDG01135">
    <property type="entry name" value="C1.5.6:_HAD__Beta-PGM__Phospha"/>
    <property type="match status" value="1"/>
</dbReference>
<dbReference type="Pfam" id="PF13419">
    <property type="entry name" value="HAD_2"/>
    <property type="match status" value="1"/>
</dbReference>
<keyword evidence="1" id="KW-0378">Hydrolase</keyword>
<dbReference type="Proteomes" id="UP000568050">
    <property type="component" value="Unassembled WGS sequence"/>
</dbReference>
<dbReference type="InterPro" id="IPR023214">
    <property type="entry name" value="HAD_sf"/>
</dbReference>
<name>A0A839QWN7_9MICO</name>
<dbReference type="Gene3D" id="1.10.150.240">
    <property type="entry name" value="Putative phosphatase, domain 2"/>
    <property type="match status" value="1"/>
</dbReference>
<dbReference type="InterPro" id="IPR023198">
    <property type="entry name" value="PGP-like_dom2"/>
</dbReference>
<accession>A0A839QWN7</accession>
<evidence type="ECO:0000313" key="2">
    <source>
        <dbReference type="Proteomes" id="UP000568050"/>
    </source>
</evidence>
<keyword evidence="2" id="KW-1185">Reference proteome</keyword>
<sequence>MLPDFTPRALVFDCDGLLLDTESLWNRTQQAVLADYGTTLTDEQEAAIMGTTLHDTATIIAGAAGRSVEQVKSDVSEHFTRSLHGSIEVMPGARELLASLHGRIPMAVASNSSPDELQLKLEEGGLIGFFDSLHSAGSVERPKPAPDMYLAAARDLGVEPEHCLAFEDSPVGGRAAKAAGMRLVGIPSTALPVDVADVQVQSLCDPRLIEYLADRLGAVPSTAEETPDHD</sequence>
<protein>
    <submittedName>
        <fullName evidence="1">HAD superfamily hydrolase (TIGR01509 family)</fullName>
    </submittedName>
</protein>
<gene>
    <name evidence="1" type="ORF">FHX50_001544</name>
</gene>
<dbReference type="SUPFAM" id="SSF56784">
    <property type="entry name" value="HAD-like"/>
    <property type="match status" value="1"/>
</dbReference>
<dbReference type="CDD" id="cd07505">
    <property type="entry name" value="HAD_BPGM-like"/>
    <property type="match status" value="1"/>
</dbReference>
<dbReference type="RefSeq" id="WP_183376270.1">
    <property type="nucleotide sequence ID" value="NZ_CBCSFZ010000023.1"/>
</dbReference>
<dbReference type="InterPro" id="IPR036412">
    <property type="entry name" value="HAD-like_sf"/>
</dbReference>
<dbReference type="AlphaFoldDB" id="A0A839QWN7"/>
<comment type="caution">
    <text evidence="1">The sequence shown here is derived from an EMBL/GenBank/DDBJ whole genome shotgun (WGS) entry which is preliminary data.</text>
</comment>
<dbReference type="GO" id="GO:0016787">
    <property type="term" value="F:hydrolase activity"/>
    <property type="evidence" value="ECO:0007669"/>
    <property type="project" value="UniProtKB-KW"/>
</dbReference>
<proteinExistence type="predicted"/>
<evidence type="ECO:0000313" key="1">
    <source>
        <dbReference type="EMBL" id="MBB3023259.1"/>
    </source>
</evidence>
<organism evidence="1 2">
    <name type="scientific">Helcobacillus massiliensis</name>
    <dbReference type="NCBI Taxonomy" id="521392"/>
    <lineage>
        <taxon>Bacteria</taxon>
        <taxon>Bacillati</taxon>
        <taxon>Actinomycetota</taxon>
        <taxon>Actinomycetes</taxon>
        <taxon>Micrococcales</taxon>
        <taxon>Dermabacteraceae</taxon>
        <taxon>Helcobacillus</taxon>
    </lineage>
</organism>